<evidence type="ECO:0000313" key="3">
    <source>
        <dbReference type="EMBL" id="RHK38775.1"/>
    </source>
</evidence>
<organism evidence="3 4">
    <name type="scientific">Anaerobutyricum hallii</name>
    <dbReference type="NCBI Taxonomy" id="39488"/>
    <lineage>
        <taxon>Bacteria</taxon>
        <taxon>Bacillati</taxon>
        <taxon>Bacillota</taxon>
        <taxon>Clostridia</taxon>
        <taxon>Lachnospirales</taxon>
        <taxon>Lachnospiraceae</taxon>
        <taxon>Anaerobutyricum</taxon>
    </lineage>
</organism>
<dbReference type="PANTHER" id="PTHR13696:SF99">
    <property type="entry name" value="COBYRINIC ACID AC-DIAMIDE SYNTHASE"/>
    <property type="match status" value="1"/>
</dbReference>
<sequence length="256" mass="29140">MRTIAIMSPKGGIAKTTSADTIAYILGEEKGKKVLLIDADPQGDTSKAYQRYDPEGEGLSGLLERHRYVGGGFDTSYFIEQTDYQNIDIITANGYLMQTDMRLRLEREKTQIERLRETLKEVDKQYDYCICDCGRLLDMVVINVLIAAEMVIAPVKLGGFENEAIYNLQEQLDDLCELNEKLHIKGIITMRQKNKTTLEFEQWMKEQSGFKMFKTPVRRSIVVEKASMAMKPLPAFSKNSVAVKDYRAIVEELLGE</sequence>
<dbReference type="CDD" id="cd02042">
    <property type="entry name" value="ParAB_family"/>
    <property type="match status" value="1"/>
</dbReference>
<evidence type="ECO:0000256" key="1">
    <source>
        <dbReference type="SAM" id="Coils"/>
    </source>
</evidence>
<evidence type="ECO:0000259" key="2">
    <source>
        <dbReference type="Pfam" id="PF13614"/>
    </source>
</evidence>
<reference evidence="3 4" key="1">
    <citation type="submission" date="2018-08" db="EMBL/GenBank/DDBJ databases">
        <title>A genome reference for cultivated species of the human gut microbiota.</title>
        <authorList>
            <person name="Zou Y."/>
            <person name="Xue W."/>
            <person name="Luo G."/>
        </authorList>
    </citation>
    <scope>NUCLEOTIDE SEQUENCE [LARGE SCALE GENOMIC DNA]</scope>
    <source>
        <strain evidence="3 4">AF45-14BH</strain>
    </source>
</reference>
<evidence type="ECO:0000313" key="4">
    <source>
        <dbReference type="Proteomes" id="UP000283497"/>
    </source>
</evidence>
<dbReference type="EMBL" id="QRNJ01000031">
    <property type="protein sequence ID" value="RHK38775.1"/>
    <property type="molecule type" value="Genomic_DNA"/>
</dbReference>
<feature type="domain" description="AAA" evidence="2">
    <location>
        <begin position="1"/>
        <end position="184"/>
    </location>
</feature>
<protein>
    <submittedName>
        <fullName evidence="3">ParA family protein</fullName>
    </submittedName>
</protein>
<dbReference type="SUPFAM" id="SSF52540">
    <property type="entry name" value="P-loop containing nucleoside triphosphate hydrolases"/>
    <property type="match status" value="1"/>
</dbReference>
<feature type="coiled-coil region" evidence="1">
    <location>
        <begin position="98"/>
        <end position="125"/>
    </location>
</feature>
<proteinExistence type="predicted"/>
<dbReference type="Gene3D" id="3.40.50.300">
    <property type="entry name" value="P-loop containing nucleotide triphosphate hydrolases"/>
    <property type="match status" value="1"/>
</dbReference>
<dbReference type="Proteomes" id="UP000283497">
    <property type="component" value="Unassembled WGS sequence"/>
</dbReference>
<dbReference type="PANTHER" id="PTHR13696">
    <property type="entry name" value="P-LOOP CONTAINING NUCLEOSIDE TRIPHOSPHATE HYDROLASE"/>
    <property type="match status" value="1"/>
</dbReference>
<gene>
    <name evidence="3" type="ORF">DW068_08830</name>
</gene>
<dbReference type="RefSeq" id="WP_118314610.1">
    <property type="nucleotide sequence ID" value="NZ_QRNJ01000031.1"/>
</dbReference>
<dbReference type="InterPro" id="IPR025669">
    <property type="entry name" value="AAA_dom"/>
</dbReference>
<accession>A0A415G6V8</accession>
<dbReference type="InterPro" id="IPR050678">
    <property type="entry name" value="DNA_Partitioning_ATPase"/>
</dbReference>
<dbReference type="Pfam" id="PF13614">
    <property type="entry name" value="AAA_31"/>
    <property type="match status" value="1"/>
</dbReference>
<dbReference type="AlphaFoldDB" id="A0A415G6V8"/>
<name>A0A415G6V8_9FIRM</name>
<keyword evidence="1" id="KW-0175">Coiled coil</keyword>
<dbReference type="InterPro" id="IPR027417">
    <property type="entry name" value="P-loop_NTPase"/>
</dbReference>
<comment type="caution">
    <text evidence="3">The sequence shown here is derived from an EMBL/GenBank/DDBJ whole genome shotgun (WGS) entry which is preliminary data.</text>
</comment>